<dbReference type="SUPFAM" id="SSF49265">
    <property type="entry name" value="Fibronectin type III"/>
    <property type="match status" value="1"/>
</dbReference>
<dbReference type="InterPro" id="IPR036770">
    <property type="entry name" value="Ankyrin_rpt-contain_sf"/>
</dbReference>
<comment type="caution">
    <text evidence="3">The sequence shown here is derived from an EMBL/GenBank/DDBJ whole genome shotgun (WGS) entry which is preliminary data.</text>
</comment>
<feature type="domain" description="Fibronectin type-III" evidence="2">
    <location>
        <begin position="125"/>
        <end position="220"/>
    </location>
</feature>
<dbReference type="Proteomes" id="UP001211907">
    <property type="component" value="Unassembled WGS sequence"/>
</dbReference>
<feature type="compositionally biased region" description="Low complexity" evidence="1">
    <location>
        <begin position="64"/>
        <end position="89"/>
    </location>
</feature>
<dbReference type="Pfam" id="PF12796">
    <property type="entry name" value="Ank_2"/>
    <property type="match status" value="1"/>
</dbReference>
<dbReference type="Gene3D" id="1.25.40.20">
    <property type="entry name" value="Ankyrin repeat-containing domain"/>
    <property type="match status" value="2"/>
</dbReference>
<dbReference type="Gene3D" id="2.60.40.10">
    <property type="entry name" value="Immunoglobulins"/>
    <property type="match status" value="1"/>
</dbReference>
<dbReference type="PANTHER" id="PTHR24183:SF1">
    <property type="entry name" value="FIBRONECTIN TYPE 3 AND ANKYRIN REPEAT DOMAINS PROTEIN 1"/>
    <property type="match status" value="1"/>
</dbReference>
<dbReference type="CDD" id="cd00063">
    <property type="entry name" value="FN3"/>
    <property type="match status" value="1"/>
</dbReference>
<dbReference type="SUPFAM" id="SSF48403">
    <property type="entry name" value="Ankyrin repeat"/>
    <property type="match status" value="1"/>
</dbReference>
<reference evidence="3" key="1">
    <citation type="submission" date="2020-05" db="EMBL/GenBank/DDBJ databases">
        <title>Phylogenomic resolution of chytrid fungi.</title>
        <authorList>
            <person name="Stajich J.E."/>
            <person name="Amses K."/>
            <person name="Simmons R."/>
            <person name="Seto K."/>
            <person name="Myers J."/>
            <person name="Bonds A."/>
            <person name="Quandt C.A."/>
            <person name="Barry K."/>
            <person name="Liu P."/>
            <person name="Grigoriev I."/>
            <person name="Longcore J.E."/>
            <person name="James T.Y."/>
        </authorList>
    </citation>
    <scope>NUCLEOTIDE SEQUENCE</scope>
    <source>
        <strain evidence="3">JEL0513</strain>
    </source>
</reference>
<feature type="compositionally biased region" description="Low complexity" evidence="1">
    <location>
        <begin position="28"/>
        <end position="38"/>
    </location>
</feature>
<dbReference type="Pfam" id="PF13637">
    <property type="entry name" value="Ank_4"/>
    <property type="match status" value="1"/>
</dbReference>
<dbReference type="InterPro" id="IPR013783">
    <property type="entry name" value="Ig-like_fold"/>
</dbReference>
<gene>
    <name evidence="3" type="ORF">HK100_004404</name>
</gene>
<feature type="compositionally biased region" description="Basic and acidic residues" evidence="1">
    <location>
        <begin position="42"/>
        <end position="63"/>
    </location>
</feature>
<dbReference type="PANTHER" id="PTHR24183">
    <property type="entry name" value="FIBRONECTIN TYPE 3 AND ANKYRIN REPEAT DOMAINS PROTEIN 1"/>
    <property type="match status" value="1"/>
</dbReference>
<organism evidence="3 4">
    <name type="scientific">Physocladia obscura</name>
    <dbReference type="NCBI Taxonomy" id="109957"/>
    <lineage>
        <taxon>Eukaryota</taxon>
        <taxon>Fungi</taxon>
        <taxon>Fungi incertae sedis</taxon>
        <taxon>Chytridiomycota</taxon>
        <taxon>Chytridiomycota incertae sedis</taxon>
        <taxon>Chytridiomycetes</taxon>
        <taxon>Chytridiales</taxon>
        <taxon>Chytriomycetaceae</taxon>
        <taxon>Physocladia</taxon>
    </lineage>
</organism>
<dbReference type="SMART" id="SM00248">
    <property type="entry name" value="ANK"/>
    <property type="match status" value="5"/>
</dbReference>
<dbReference type="PROSITE" id="PS50853">
    <property type="entry name" value="FN3"/>
    <property type="match status" value="1"/>
</dbReference>
<sequence>MSGTRNSHTKQHHIKELHQPPSVPYDSNNGNNNNNNNNQVQHDQRDNIHRDSPLDSPQFERHGQTTPKQQQQKIQQQQPEQQSNQPEIPATMAGSAPHKQHRSLITARHAAAAEAAFAQNSSSRAPILQVVKTSARSVTLSWIFHPENTPPSGTPVQIVRAEGSSDPQFVRVYEGPDDNIVVDALKPETLYRFKMRVWVKDLNDFSAEFVETSAVTLDESKLVKVQLKLYRAVAENNVQAFNELMQEHGGEINIEMRDKNGKTMLMQAALKGTFEMVESILSHNALQTTTTQTKKTPLSLAVTYSNLPAVRALLANSTAAINLADLGGSTPLMWAVEHASYKNGLEIVAALLDAGGADVTREDANGMTALDRVCASGGSARCARMLIEHGAKIVNRVEAPRRKVTSLMMAALNGYKELCFELIDNWGADVWAKTEFGQTAKMMAEGAGYVELAALLEKRMGKEVSMR</sequence>
<evidence type="ECO:0000259" key="2">
    <source>
        <dbReference type="PROSITE" id="PS50853"/>
    </source>
</evidence>
<dbReference type="EMBL" id="JADGJH010000218">
    <property type="protein sequence ID" value="KAJ3133410.1"/>
    <property type="molecule type" value="Genomic_DNA"/>
</dbReference>
<dbReference type="GO" id="GO:0042981">
    <property type="term" value="P:regulation of apoptotic process"/>
    <property type="evidence" value="ECO:0007669"/>
    <property type="project" value="TreeGrafter"/>
</dbReference>
<dbReference type="InterPro" id="IPR036116">
    <property type="entry name" value="FN3_sf"/>
</dbReference>
<evidence type="ECO:0000313" key="3">
    <source>
        <dbReference type="EMBL" id="KAJ3133410.1"/>
    </source>
</evidence>
<proteinExistence type="predicted"/>
<keyword evidence="4" id="KW-1185">Reference proteome</keyword>
<name>A0AAD5TCA4_9FUNG</name>
<dbReference type="AlphaFoldDB" id="A0AAD5TCA4"/>
<dbReference type="InterPro" id="IPR002110">
    <property type="entry name" value="Ankyrin_rpt"/>
</dbReference>
<feature type="region of interest" description="Disordered" evidence="1">
    <location>
        <begin position="1"/>
        <end position="103"/>
    </location>
</feature>
<evidence type="ECO:0000256" key="1">
    <source>
        <dbReference type="SAM" id="MobiDB-lite"/>
    </source>
</evidence>
<dbReference type="InterPro" id="IPR003961">
    <property type="entry name" value="FN3_dom"/>
</dbReference>
<protein>
    <recommendedName>
        <fullName evidence="2">Fibronectin type-III domain-containing protein</fullName>
    </recommendedName>
</protein>
<evidence type="ECO:0000313" key="4">
    <source>
        <dbReference type="Proteomes" id="UP001211907"/>
    </source>
</evidence>
<accession>A0AAD5TCA4</accession>
<dbReference type="GO" id="GO:0005634">
    <property type="term" value="C:nucleus"/>
    <property type="evidence" value="ECO:0007669"/>
    <property type="project" value="TreeGrafter"/>
</dbReference>